<comment type="caution">
    <text evidence="2">The sequence shown here is derived from an EMBL/GenBank/DDBJ whole genome shotgun (WGS) entry which is preliminary data.</text>
</comment>
<gene>
    <name evidence="2" type="ORF">fugu_019997</name>
</gene>
<accession>A0A4Z2BIN9</accession>
<reference evidence="2 3" key="1">
    <citation type="submission" date="2019-04" db="EMBL/GenBank/DDBJ databases">
        <title>The sequence and de novo assembly of Takifugu bimaculatus genome using PacBio and Hi-C technologies.</title>
        <authorList>
            <person name="Xu P."/>
            <person name="Liu B."/>
            <person name="Zhou Z."/>
        </authorList>
    </citation>
    <scope>NUCLEOTIDE SEQUENCE [LARGE SCALE GENOMIC DNA]</scope>
    <source>
        <strain evidence="2">TB-2018</strain>
        <tissue evidence="2">Muscle</tissue>
    </source>
</reference>
<organism evidence="2 3">
    <name type="scientific">Takifugu bimaculatus</name>
    <dbReference type="NCBI Taxonomy" id="433685"/>
    <lineage>
        <taxon>Eukaryota</taxon>
        <taxon>Metazoa</taxon>
        <taxon>Chordata</taxon>
        <taxon>Craniata</taxon>
        <taxon>Vertebrata</taxon>
        <taxon>Euteleostomi</taxon>
        <taxon>Actinopterygii</taxon>
        <taxon>Neopterygii</taxon>
        <taxon>Teleostei</taxon>
        <taxon>Neoteleostei</taxon>
        <taxon>Acanthomorphata</taxon>
        <taxon>Eupercaria</taxon>
        <taxon>Tetraodontiformes</taxon>
        <taxon>Tetradontoidea</taxon>
        <taxon>Tetraodontidae</taxon>
        <taxon>Takifugu</taxon>
    </lineage>
</organism>
<protein>
    <submittedName>
        <fullName evidence="2">Uncharacterized protein</fullName>
    </submittedName>
</protein>
<feature type="compositionally biased region" description="Basic and acidic residues" evidence="1">
    <location>
        <begin position="56"/>
        <end position="72"/>
    </location>
</feature>
<evidence type="ECO:0000313" key="2">
    <source>
        <dbReference type="EMBL" id="TNM91617.1"/>
    </source>
</evidence>
<evidence type="ECO:0000256" key="1">
    <source>
        <dbReference type="SAM" id="MobiDB-lite"/>
    </source>
</evidence>
<dbReference type="EMBL" id="SWLE01000015">
    <property type="protein sequence ID" value="TNM91617.1"/>
    <property type="molecule type" value="Genomic_DNA"/>
</dbReference>
<sequence>MSKESSEEGIQPGLPQKKVLESDDVGRSPAVCAKQALVVMVTEEVDRERRLLNFGDDRSHSWRSGHPLDHVQGRGGTDLKGQPEVFESGITHLIHHIFSFRHSCPSSSDHRVPSEPAGLLVVRLMSKG</sequence>
<feature type="region of interest" description="Disordered" evidence="1">
    <location>
        <begin position="56"/>
        <end position="81"/>
    </location>
</feature>
<feature type="region of interest" description="Disordered" evidence="1">
    <location>
        <begin position="1"/>
        <end position="25"/>
    </location>
</feature>
<dbReference type="AlphaFoldDB" id="A0A4Z2BIN9"/>
<evidence type="ECO:0000313" key="3">
    <source>
        <dbReference type="Proteomes" id="UP000516260"/>
    </source>
</evidence>
<name>A0A4Z2BIN9_9TELE</name>
<dbReference type="Proteomes" id="UP000516260">
    <property type="component" value="Chromosome 22"/>
</dbReference>
<proteinExistence type="predicted"/>
<keyword evidence="3" id="KW-1185">Reference proteome</keyword>